<comment type="similarity">
    <text evidence="2">Belongs to the reaction center PufL/M/PsbA/D family.</text>
</comment>
<evidence type="ECO:0000256" key="13">
    <source>
        <dbReference type="ARBA" id="ARBA00022989"/>
    </source>
</evidence>
<reference evidence="22 23" key="1">
    <citation type="journal article" date="2012" name="Nature">
        <title>Repeated polyploidization of Gossypium genomes and the evolution of spinnable cotton fibres.</title>
        <authorList>
            <person name="Paterson A.H."/>
            <person name="Wendel J.F."/>
            <person name="Gundlach H."/>
            <person name="Guo H."/>
            <person name="Jenkins J."/>
            <person name="Jin D."/>
            <person name="Llewellyn D."/>
            <person name="Showmaker K.C."/>
            <person name="Shu S."/>
            <person name="Udall J."/>
            <person name="Yoo M.J."/>
            <person name="Byers R."/>
            <person name="Chen W."/>
            <person name="Doron-Faigenboim A."/>
            <person name="Duke M.V."/>
            <person name="Gong L."/>
            <person name="Grimwood J."/>
            <person name="Grover C."/>
            <person name="Grupp K."/>
            <person name="Hu G."/>
            <person name="Lee T.H."/>
            <person name="Li J."/>
            <person name="Lin L."/>
            <person name="Liu T."/>
            <person name="Marler B.S."/>
            <person name="Page J.T."/>
            <person name="Roberts A.W."/>
            <person name="Romanel E."/>
            <person name="Sanders W.S."/>
            <person name="Szadkowski E."/>
            <person name="Tan X."/>
            <person name="Tang H."/>
            <person name="Xu C."/>
            <person name="Wang J."/>
            <person name="Wang Z."/>
            <person name="Zhang D."/>
            <person name="Zhang L."/>
            <person name="Ashrafi H."/>
            <person name="Bedon F."/>
            <person name="Bowers J.E."/>
            <person name="Brubaker C.L."/>
            <person name="Chee P.W."/>
            <person name="Das S."/>
            <person name="Gingle A.R."/>
            <person name="Haigler C.H."/>
            <person name="Harker D."/>
            <person name="Hoffmann L.V."/>
            <person name="Hovav R."/>
            <person name="Jones D.C."/>
            <person name="Lemke C."/>
            <person name="Mansoor S."/>
            <person name="ur Rahman M."/>
            <person name="Rainville L.N."/>
            <person name="Rambani A."/>
            <person name="Reddy U.K."/>
            <person name="Rong J.K."/>
            <person name="Saranga Y."/>
            <person name="Scheffler B.E."/>
            <person name="Scheffler J.A."/>
            <person name="Stelly D.M."/>
            <person name="Triplett B.A."/>
            <person name="Van Deynze A."/>
            <person name="Vaslin M.F."/>
            <person name="Waghmare V.N."/>
            <person name="Walford S.A."/>
            <person name="Wright R.J."/>
            <person name="Zaki E.A."/>
            <person name="Zhang T."/>
            <person name="Dennis E.S."/>
            <person name="Mayer K.F."/>
            <person name="Peterson D.G."/>
            <person name="Rokhsar D.S."/>
            <person name="Wang X."/>
            <person name="Schmutz J."/>
        </authorList>
    </citation>
    <scope>NUCLEOTIDE SEQUENCE [LARGE SCALE GENOMIC DNA]</scope>
</reference>
<feature type="transmembrane region" description="Helical" evidence="21">
    <location>
        <begin position="121"/>
        <end position="144"/>
    </location>
</feature>
<sequence length="203" mass="23424">MTAILERHESESLWGRFYNWITSTKNRLYIEWFGVLMIPTLLIVTFVFIIAFIATPPIDIDGIREPVFGYLLYENNIIYGVIIPTFAAIEWELSFCQDMRPWTTVAYSTPVVVATTAEHNILMHMFHMLGIVGIFGGSLFSAMFGSMLTSSLIRETTENESTNGGYRFDQEKEIYNTVTTHHYFGRLIFQYVSFKNSHSLHFS</sequence>
<dbReference type="InterPro" id="IPR055266">
    <property type="entry name" value="D1/D2"/>
</dbReference>
<dbReference type="Pfam" id="PF00124">
    <property type="entry name" value="Photo_RC"/>
    <property type="match status" value="1"/>
</dbReference>
<dbReference type="GO" id="GO:0016491">
    <property type="term" value="F:oxidoreductase activity"/>
    <property type="evidence" value="ECO:0007669"/>
    <property type="project" value="UniProtKB-KW"/>
</dbReference>
<keyword evidence="12" id="KW-0249">Electron transport</keyword>
<evidence type="ECO:0000256" key="11">
    <source>
        <dbReference type="ARBA" id="ARBA00022842"/>
    </source>
</evidence>
<evidence type="ECO:0000256" key="15">
    <source>
        <dbReference type="ARBA" id="ARBA00022991"/>
    </source>
</evidence>
<evidence type="ECO:0000256" key="20">
    <source>
        <dbReference type="ARBA" id="ARBA00023276"/>
    </source>
</evidence>
<dbReference type="InterPro" id="IPR036854">
    <property type="entry name" value="Photo_II_D1/D2_sf"/>
</dbReference>
<keyword evidence="16" id="KW-0560">Oxidoreductase</keyword>
<evidence type="ECO:0000256" key="16">
    <source>
        <dbReference type="ARBA" id="ARBA00023002"/>
    </source>
</evidence>
<keyword evidence="17" id="KW-0408">Iron</keyword>
<feature type="transmembrane region" description="Helical" evidence="21">
    <location>
        <begin position="32"/>
        <end position="55"/>
    </location>
</feature>
<keyword evidence="9 21" id="KW-0812">Transmembrane</keyword>
<keyword evidence="5" id="KW-0150">Chloroplast</keyword>
<evidence type="ECO:0000256" key="18">
    <source>
        <dbReference type="ARBA" id="ARBA00023078"/>
    </source>
</evidence>
<keyword evidence="3" id="KW-0813">Transport</keyword>
<keyword evidence="6" id="KW-0602">Photosynthesis</keyword>
<keyword evidence="10" id="KW-0479">Metal-binding</keyword>
<evidence type="ECO:0000256" key="17">
    <source>
        <dbReference type="ARBA" id="ARBA00023004"/>
    </source>
</evidence>
<dbReference type="GO" id="GO:0009523">
    <property type="term" value="C:photosystem II"/>
    <property type="evidence" value="ECO:0007669"/>
    <property type="project" value="UniProtKB-KW"/>
</dbReference>
<evidence type="ECO:0000256" key="9">
    <source>
        <dbReference type="ARBA" id="ARBA00022692"/>
    </source>
</evidence>
<dbReference type="GO" id="GO:0009772">
    <property type="term" value="P:photosynthetic electron transport in photosystem II"/>
    <property type="evidence" value="ECO:0007669"/>
    <property type="project" value="InterPro"/>
</dbReference>
<evidence type="ECO:0000313" key="23">
    <source>
        <dbReference type="Proteomes" id="UP000032304"/>
    </source>
</evidence>
<evidence type="ECO:0000256" key="6">
    <source>
        <dbReference type="ARBA" id="ARBA00022531"/>
    </source>
</evidence>
<dbReference type="Gramene" id="KJB76732">
    <property type="protein sequence ID" value="KJB76732"/>
    <property type="gene ID" value="B456_012G103900"/>
</dbReference>
<keyword evidence="19 21" id="KW-0472">Membrane</keyword>
<dbReference type="OMA" id="HNILMHM"/>
<evidence type="ECO:0000256" key="3">
    <source>
        <dbReference type="ARBA" id="ARBA00022448"/>
    </source>
</evidence>
<dbReference type="SUPFAM" id="SSF81483">
    <property type="entry name" value="Bacterial photosystem II reaction centre, L and M subunits"/>
    <property type="match status" value="1"/>
</dbReference>
<dbReference type="Proteomes" id="UP000032304">
    <property type="component" value="Chromosome 12"/>
</dbReference>
<dbReference type="GO" id="GO:0009535">
    <property type="term" value="C:chloroplast thylakoid membrane"/>
    <property type="evidence" value="ECO:0007669"/>
    <property type="project" value="TreeGrafter"/>
</dbReference>
<keyword evidence="15" id="KW-0157">Chromophore</keyword>
<keyword evidence="20" id="KW-0604">Photosystem II</keyword>
<evidence type="ECO:0000256" key="21">
    <source>
        <dbReference type="SAM" id="Phobius"/>
    </source>
</evidence>
<evidence type="ECO:0000256" key="14">
    <source>
        <dbReference type="ARBA" id="ARBA00022990"/>
    </source>
</evidence>
<dbReference type="STRING" id="29730.A0A0D2S0V1"/>
<dbReference type="GO" id="GO:0016168">
    <property type="term" value="F:chlorophyll binding"/>
    <property type="evidence" value="ECO:0007669"/>
    <property type="project" value="UniProtKB-KW"/>
</dbReference>
<dbReference type="eggNOG" id="ENOG502QR09">
    <property type="taxonomic scope" value="Eukaryota"/>
</dbReference>
<evidence type="ECO:0000313" key="22">
    <source>
        <dbReference type="EMBL" id="KJB76732.1"/>
    </source>
</evidence>
<gene>
    <name evidence="22" type="ORF">B456_012G103900</name>
</gene>
<protein>
    <recommendedName>
        <fullName evidence="24">Photosystem II protein D1</fullName>
    </recommendedName>
</protein>
<keyword evidence="4" id="KW-0148">Chlorophyll</keyword>
<dbReference type="InterPro" id="IPR000484">
    <property type="entry name" value="Photo_RC_L/M"/>
</dbReference>
<keyword evidence="7" id="KW-0597">Phosphoprotein</keyword>
<dbReference type="Gene3D" id="1.20.85.10">
    <property type="entry name" value="Photosystem II protein D1-like"/>
    <property type="match status" value="1"/>
</dbReference>
<evidence type="ECO:0000256" key="2">
    <source>
        <dbReference type="ARBA" id="ARBA00008204"/>
    </source>
</evidence>
<proteinExistence type="inferred from homology"/>
<dbReference type="GO" id="GO:0046872">
    <property type="term" value="F:metal ion binding"/>
    <property type="evidence" value="ECO:0007669"/>
    <property type="project" value="UniProtKB-KW"/>
</dbReference>
<evidence type="ECO:0000256" key="10">
    <source>
        <dbReference type="ARBA" id="ARBA00022723"/>
    </source>
</evidence>
<keyword evidence="23" id="KW-1185">Reference proteome</keyword>
<dbReference type="PANTHER" id="PTHR33149">
    <property type="entry name" value="PHOTOSYSTEM II PROTEIN D1"/>
    <property type="match status" value="1"/>
</dbReference>
<keyword evidence="8" id="KW-0934">Plastid</keyword>
<evidence type="ECO:0000256" key="1">
    <source>
        <dbReference type="ARBA" id="ARBA00004141"/>
    </source>
</evidence>
<organism evidence="22 23">
    <name type="scientific">Gossypium raimondii</name>
    <name type="common">Peruvian cotton</name>
    <name type="synonym">Gossypium klotzschianum subsp. raimondii</name>
    <dbReference type="NCBI Taxonomy" id="29730"/>
    <lineage>
        <taxon>Eukaryota</taxon>
        <taxon>Viridiplantae</taxon>
        <taxon>Streptophyta</taxon>
        <taxon>Embryophyta</taxon>
        <taxon>Tracheophyta</taxon>
        <taxon>Spermatophyta</taxon>
        <taxon>Magnoliopsida</taxon>
        <taxon>eudicotyledons</taxon>
        <taxon>Gunneridae</taxon>
        <taxon>Pentapetalae</taxon>
        <taxon>rosids</taxon>
        <taxon>malvids</taxon>
        <taxon>Malvales</taxon>
        <taxon>Malvaceae</taxon>
        <taxon>Malvoideae</taxon>
        <taxon>Gossypium</taxon>
    </lineage>
</organism>
<evidence type="ECO:0000256" key="5">
    <source>
        <dbReference type="ARBA" id="ARBA00022528"/>
    </source>
</evidence>
<evidence type="ECO:0008006" key="24">
    <source>
        <dbReference type="Google" id="ProtNLM"/>
    </source>
</evidence>
<keyword evidence="14" id="KW-0007">Acetylation</keyword>
<accession>A0A0D2S0V1</accession>
<evidence type="ECO:0000256" key="7">
    <source>
        <dbReference type="ARBA" id="ARBA00022553"/>
    </source>
</evidence>
<dbReference type="AlphaFoldDB" id="A0A0D2S0V1"/>
<evidence type="ECO:0000256" key="12">
    <source>
        <dbReference type="ARBA" id="ARBA00022982"/>
    </source>
</evidence>
<keyword evidence="13 21" id="KW-1133">Transmembrane helix</keyword>
<keyword evidence="18" id="KW-0793">Thylakoid</keyword>
<keyword evidence="11" id="KW-0460">Magnesium</keyword>
<evidence type="ECO:0000256" key="8">
    <source>
        <dbReference type="ARBA" id="ARBA00022640"/>
    </source>
</evidence>
<dbReference type="PANTHER" id="PTHR33149:SF56">
    <property type="entry name" value="Q(B) PROTEIN, PUTATIVE-RELATED"/>
    <property type="match status" value="1"/>
</dbReference>
<evidence type="ECO:0000256" key="19">
    <source>
        <dbReference type="ARBA" id="ARBA00023136"/>
    </source>
</evidence>
<evidence type="ECO:0000256" key="4">
    <source>
        <dbReference type="ARBA" id="ARBA00022494"/>
    </source>
</evidence>
<dbReference type="EMBL" id="CM001751">
    <property type="protein sequence ID" value="KJB76732.1"/>
    <property type="molecule type" value="Genomic_DNA"/>
</dbReference>
<name>A0A0D2S0V1_GOSRA</name>
<feature type="transmembrane region" description="Helical" evidence="21">
    <location>
        <begin position="67"/>
        <end position="89"/>
    </location>
</feature>
<comment type="subcellular location">
    <subcellularLocation>
        <location evidence="1">Membrane</location>
        <topology evidence="1">Multi-pass membrane protein</topology>
    </subcellularLocation>
</comment>